<dbReference type="Pfam" id="PF13279">
    <property type="entry name" value="4HBT_2"/>
    <property type="match status" value="1"/>
</dbReference>
<dbReference type="SUPFAM" id="SSF54637">
    <property type="entry name" value="Thioesterase/thiol ester dehydrase-isomerase"/>
    <property type="match status" value="1"/>
</dbReference>
<dbReference type="InterPro" id="IPR050563">
    <property type="entry name" value="4-hydroxybenzoyl-CoA_TE"/>
</dbReference>
<dbReference type="GO" id="GO:0047617">
    <property type="term" value="F:fatty acyl-CoA hydrolase activity"/>
    <property type="evidence" value="ECO:0007669"/>
    <property type="project" value="TreeGrafter"/>
</dbReference>
<dbReference type="RefSeq" id="WP_207141438.1">
    <property type="nucleotide sequence ID" value="NZ_JAEKJZ010000002.1"/>
</dbReference>
<dbReference type="Proteomes" id="UP000664096">
    <property type="component" value="Unassembled WGS sequence"/>
</dbReference>
<dbReference type="PANTHER" id="PTHR31793">
    <property type="entry name" value="4-HYDROXYBENZOYL-COA THIOESTERASE FAMILY MEMBER"/>
    <property type="match status" value="1"/>
</dbReference>
<name>A0A939J106_9HYPH</name>
<gene>
    <name evidence="1" type="ORF">JF539_14830</name>
</gene>
<accession>A0A939J106</accession>
<dbReference type="EMBL" id="JAEKJZ010000002">
    <property type="protein sequence ID" value="MBN9671621.1"/>
    <property type="molecule type" value="Genomic_DNA"/>
</dbReference>
<protein>
    <submittedName>
        <fullName evidence="1">Thioesterase family protein</fullName>
    </submittedName>
</protein>
<reference evidence="1" key="1">
    <citation type="submission" date="2020-12" db="EMBL/GenBank/DDBJ databases">
        <title>Oil enriched cultivation method for isolating marine PHA-producing bacteria.</title>
        <authorList>
            <person name="Zheng W."/>
            <person name="Yu S."/>
            <person name="Huang Y."/>
        </authorList>
    </citation>
    <scope>NUCLEOTIDE SEQUENCE</scope>
    <source>
        <strain evidence="1">SY-2-12</strain>
    </source>
</reference>
<organism evidence="1 2">
    <name type="scientific">Roseibium aggregatum</name>
    <dbReference type="NCBI Taxonomy" id="187304"/>
    <lineage>
        <taxon>Bacteria</taxon>
        <taxon>Pseudomonadati</taxon>
        <taxon>Pseudomonadota</taxon>
        <taxon>Alphaproteobacteria</taxon>
        <taxon>Hyphomicrobiales</taxon>
        <taxon>Stappiaceae</taxon>
        <taxon>Roseibium</taxon>
    </lineage>
</organism>
<dbReference type="AlphaFoldDB" id="A0A939J106"/>
<evidence type="ECO:0000313" key="1">
    <source>
        <dbReference type="EMBL" id="MBN9671621.1"/>
    </source>
</evidence>
<proteinExistence type="predicted"/>
<dbReference type="Gene3D" id="3.10.129.10">
    <property type="entry name" value="Hotdog Thioesterase"/>
    <property type="match status" value="1"/>
</dbReference>
<dbReference type="PANTHER" id="PTHR31793:SF2">
    <property type="entry name" value="BLR1345 PROTEIN"/>
    <property type="match status" value="1"/>
</dbReference>
<evidence type="ECO:0000313" key="2">
    <source>
        <dbReference type="Proteomes" id="UP000664096"/>
    </source>
</evidence>
<sequence length="165" mass="18706">MTASFDATPLQSKVMTVKEDWLDYNGHLNMAYYNVLFDTALDEALERLRLGADYLKTRNASYFTAEAHVCYLRELGSGMPVTGTVQLVDFDAKRAHFYQELHHAEEGWLSATSEQLSLHVDMGARKVCPWPEDILSNLTALFKAQSSLPRPERAGRKIEIRKKPA</sequence>
<dbReference type="InterPro" id="IPR029069">
    <property type="entry name" value="HotDog_dom_sf"/>
</dbReference>
<dbReference type="CDD" id="cd00586">
    <property type="entry name" value="4HBT"/>
    <property type="match status" value="1"/>
</dbReference>
<comment type="caution">
    <text evidence="1">The sequence shown here is derived from an EMBL/GenBank/DDBJ whole genome shotgun (WGS) entry which is preliminary data.</text>
</comment>